<organism evidence="1 2">
    <name type="scientific">Crossiella cryophila</name>
    <dbReference type="NCBI Taxonomy" id="43355"/>
    <lineage>
        <taxon>Bacteria</taxon>
        <taxon>Bacillati</taxon>
        <taxon>Actinomycetota</taxon>
        <taxon>Actinomycetes</taxon>
        <taxon>Pseudonocardiales</taxon>
        <taxon>Pseudonocardiaceae</taxon>
        <taxon>Crossiella</taxon>
    </lineage>
</organism>
<proteinExistence type="predicted"/>
<keyword evidence="2" id="KW-1185">Reference proteome</keyword>
<dbReference type="EMBL" id="JACHMH010000001">
    <property type="protein sequence ID" value="MBB4678271.1"/>
    <property type="molecule type" value="Genomic_DNA"/>
</dbReference>
<dbReference type="RefSeq" id="WP_185004124.1">
    <property type="nucleotide sequence ID" value="NZ_BAAAUI010000004.1"/>
</dbReference>
<reference evidence="1 2" key="1">
    <citation type="submission" date="2020-08" db="EMBL/GenBank/DDBJ databases">
        <title>Sequencing the genomes of 1000 actinobacteria strains.</title>
        <authorList>
            <person name="Klenk H.-P."/>
        </authorList>
    </citation>
    <scope>NUCLEOTIDE SEQUENCE [LARGE SCALE GENOMIC DNA]</scope>
    <source>
        <strain evidence="1 2">DSM 44230</strain>
    </source>
</reference>
<comment type="caution">
    <text evidence="1">The sequence shown here is derived from an EMBL/GenBank/DDBJ whole genome shotgun (WGS) entry which is preliminary data.</text>
</comment>
<evidence type="ECO:0000313" key="1">
    <source>
        <dbReference type="EMBL" id="MBB4678271.1"/>
    </source>
</evidence>
<sequence length="54" mass="5514">MSAGRLRTGTGDNSCGVPLPEALRLHQAKVLTRQALGGPAVQGLPEAFTKAAPC</sequence>
<evidence type="ECO:0000313" key="2">
    <source>
        <dbReference type="Proteomes" id="UP000533598"/>
    </source>
</evidence>
<name>A0A7W7CE83_9PSEU</name>
<protein>
    <submittedName>
        <fullName evidence="1">Uncharacterized protein</fullName>
    </submittedName>
</protein>
<gene>
    <name evidence="1" type="ORF">HNR67_004389</name>
</gene>
<accession>A0A7W7CE83</accession>
<dbReference type="Proteomes" id="UP000533598">
    <property type="component" value="Unassembled WGS sequence"/>
</dbReference>
<dbReference type="AlphaFoldDB" id="A0A7W7CE83"/>